<dbReference type="InterPro" id="IPR015925">
    <property type="entry name" value="Ryanodine_IP3_receptor"/>
</dbReference>
<dbReference type="Pfam" id="PF01365">
    <property type="entry name" value="RYDR_ITPR"/>
    <property type="match status" value="1"/>
</dbReference>
<proteinExistence type="predicted"/>
<dbReference type="SUPFAM" id="SSF100909">
    <property type="entry name" value="IP3 receptor type 1 binding core, domain 2"/>
    <property type="match status" value="1"/>
</dbReference>
<evidence type="ECO:0000313" key="4">
    <source>
        <dbReference type="EMBL" id="RVE55383.1"/>
    </source>
</evidence>
<dbReference type="OrthoDB" id="300855at2759"/>
<dbReference type="GO" id="GO:0033017">
    <property type="term" value="C:sarcoplasmic reticulum membrane"/>
    <property type="evidence" value="ECO:0007669"/>
    <property type="project" value="TreeGrafter"/>
</dbReference>
<feature type="region of interest" description="Disordered" evidence="1">
    <location>
        <begin position="270"/>
        <end position="292"/>
    </location>
</feature>
<dbReference type="GO" id="GO:0042383">
    <property type="term" value="C:sarcolemma"/>
    <property type="evidence" value="ECO:0007669"/>
    <property type="project" value="TreeGrafter"/>
</dbReference>
<dbReference type="AlphaFoldDB" id="A0A3S2LWR9"/>
<dbReference type="PANTHER" id="PTHR46399:SF7">
    <property type="entry name" value="RYANODINE RECEPTOR 2"/>
    <property type="match status" value="1"/>
</dbReference>
<dbReference type="PANTHER" id="PTHR46399">
    <property type="entry name" value="B30.2/SPRY DOMAIN-CONTAINING PROTEIN"/>
    <property type="match status" value="1"/>
</dbReference>
<organism evidence="4 5">
    <name type="scientific">Oryzias javanicus</name>
    <name type="common">Javanese ricefish</name>
    <name type="synonym">Aplocheilus javanicus</name>
    <dbReference type="NCBI Taxonomy" id="123683"/>
    <lineage>
        <taxon>Eukaryota</taxon>
        <taxon>Metazoa</taxon>
        <taxon>Chordata</taxon>
        <taxon>Craniata</taxon>
        <taxon>Vertebrata</taxon>
        <taxon>Euteleostomi</taxon>
        <taxon>Actinopterygii</taxon>
        <taxon>Neopterygii</taxon>
        <taxon>Teleostei</taxon>
        <taxon>Neoteleostei</taxon>
        <taxon>Acanthomorphata</taxon>
        <taxon>Ovalentaria</taxon>
        <taxon>Atherinomorphae</taxon>
        <taxon>Beloniformes</taxon>
        <taxon>Adrianichthyidae</taxon>
        <taxon>Oryziinae</taxon>
        <taxon>Oryzias</taxon>
    </lineage>
</organism>
<dbReference type="InterPro" id="IPR000699">
    <property type="entry name" value="RIH_dom"/>
</dbReference>
<gene>
    <name evidence="4" type="ORF">OJAV_G00236910</name>
</gene>
<reference evidence="4 5" key="2">
    <citation type="submission" date="2019-01" db="EMBL/GenBank/DDBJ databases">
        <title>A chromosome length genome reference of the Java medaka (oryzias javanicus).</title>
        <authorList>
            <person name="Herpin A."/>
            <person name="Takehana Y."/>
            <person name="Naruse K."/>
            <person name="Ansai S."/>
            <person name="Kawaguchi M."/>
        </authorList>
    </citation>
    <scope>NUCLEOTIDE SEQUENCE [LARGE SCALE GENOMIC DNA]</scope>
    <source>
        <strain evidence="4">RS831</strain>
        <tissue evidence="4">Whole body</tissue>
    </source>
</reference>
<evidence type="ECO:0000313" key="5">
    <source>
        <dbReference type="Proteomes" id="UP000283210"/>
    </source>
</evidence>
<name>A0A3S2LWR9_ORYJA</name>
<reference evidence="4 5" key="1">
    <citation type="submission" date="2018-11" db="EMBL/GenBank/DDBJ databases">
        <authorList>
            <person name="Lopez-Roques C."/>
            <person name="Donnadieu C."/>
            <person name="Bouchez O."/>
            <person name="Klopp C."/>
            <person name="Cabau C."/>
            <person name="Zahm M."/>
        </authorList>
    </citation>
    <scope>NUCLEOTIDE SEQUENCE [LARGE SCALE GENOMIC DNA]</scope>
    <source>
        <strain evidence="4">RS831</strain>
        <tissue evidence="4">Whole body</tissue>
    </source>
</reference>
<dbReference type="GO" id="GO:0006941">
    <property type="term" value="P:striated muscle contraction"/>
    <property type="evidence" value="ECO:0007669"/>
    <property type="project" value="TreeGrafter"/>
</dbReference>
<dbReference type="Pfam" id="PF21119">
    <property type="entry name" value="RYDR_Jsol"/>
    <property type="match status" value="1"/>
</dbReference>
<evidence type="ECO:0008006" key="6">
    <source>
        <dbReference type="Google" id="ProtNLM"/>
    </source>
</evidence>
<dbReference type="InterPro" id="IPR048581">
    <property type="entry name" value="RYDR_Jsol"/>
</dbReference>
<sequence>MRHCGIELDDDGTIDGDNDFTIRGRLMLLVEKVSALKKKIGNPPKEKDRRPCTLQQLISDTMVRWAQESVIEDPDLVRAMFVLLHRQYDGIGGQVRALPKTYTINSVSVEDTINLLAALGQIRSLLSVRMGKEEEKLMIRGLGDIMNNKVFYQHPNLMRALGMHETVMEVMVNVLSGGDSKEITFPKMVANCCRFLCYFCRISRQNQKAMFDHLSYLLENSSVGLGESVEENANVVVRLLIRRPECFGPALRGEGGDELLAAMEEAIRISEDPSRDGPSPTSESSKSLSDLLGEEEDDTIHMGNAIMTFYSALIDLLGRCAPEMHTGWWWSQTCRQVSVQTTKRPWSCFWIGFMG</sequence>
<dbReference type="GO" id="GO:0005790">
    <property type="term" value="C:smooth endoplasmic reticulum"/>
    <property type="evidence" value="ECO:0007669"/>
    <property type="project" value="TreeGrafter"/>
</dbReference>
<feature type="compositionally biased region" description="Low complexity" evidence="1">
    <location>
        <begin position="276"/>
        <end position="291"/>
    </location>
</feature>
<feature type="domain" description="RIH" evidence="2">
    <location>
        <begin position="120"/>
        <end position="220"/>
    </location>
</feature>
<dbReference type="GO" id="GO:0005219">
    <property type="term" value="F:ryanodine-sensitive calcium-release channel activity"/>
    <property type="evidence" value="ECO:0007669"/>
    <property type="project" value="TreeGrafter"/>
</dbReference>
<dbReference type="Proteomes" id="UP000283210">
    <property type="component" value="Unassembled WGS sequence"/>
</dbReference>
<dbReference type="EMBL" id="ML136806">
    <property type="protein sequence ID" value="RVE55383.1"/>
    <property type="molecule type" value="Genomic_DNA"/>
</dbReference>
<dbReference type="GO" id="GO:0030018">
    <property type="term" value="C:Z disc"/>
    <property type="evidence" value="ECO:0007669"/>
    <property type="project" value="TreeGrafter"/>
</dbReference>
<dbReference type="GO" id="GO:0014808">
    <property type="term" value="P:release of sequestered calcium ion into cytosol by sarcoplasmic reticulum"/>
    <property type="evidence" value="ECO:0007669"/>
    <property type="project" value="TreeGrafter"/>
</dbReference>
<accession>A0A3S2LWR9</accession>
<dbReference type="InterPro" id="IPR035910">
    <property type="entry name" value="RyR/IP3R_RIH_dom_sf"/>
</dbReference>
<protein>
    <recommendedName>
        <fullName evidence="6">RIH domain-containing protein</fullName>
    </recommendedName>
</protein>
<dbReference type="GO" id="GO:0034704">
    <property type="term" value="C:calcium channel complex"/>
    <property type="evidence" value="ECO:0007669"/>
    <property type="project" value="TreeGrafter"/>
</dbReference>
<evidence type="ECO:0000259" key="3">
    <source>
        <dbReference type="Pfam" id="PF21119"/>
    </source>
</evidence>
<evidence type="ECO:0000259" key="2">
    <source>
        <dbReference type="Pfam" id="PF01365"/>
    </source>
</evidence>
<keyword evidence="5" id="KW-1185">Reference proteome</keyword>
<evidence type="ECO:0000256" key="1">
    <source>
        <dbReference type="SAM" id="MobiDB-lite"/>
    </source>
</evidence>
<feature type="domain" description="Ryanodine receptor junctional solenoid" evidence="3">
    <location>
        <begin position="2"/>
        <end position="86"/>
    </location>
</feature>